<keyword evidence="4" id="KW-0472">Membrane</keyword>
<keyword evidence="8" id="KW-0732">Signal</keyword>
<comment type="subcellular location">
    <subcellularLocation>
        <location evidence="1">Cell outer membrane</location>
    </subcellularLocation>
</comment>
<dbReference type="GO" id="GO:1990281">
    <property type="term" value="C:efflux pump complex"/>
    <property type="evidence" value="ECO:0007669"/>
    <property type="project" value="TreeGrafter"/>
</dbReference>
<keyword evidence="2" id="KW-1134">Transmembrane beta strand</keyword>
<dbReference type="SUPFAM" id="SSF56954">
    <property type="entry name" value="Outer membrane efflux proteins (OEP)"/>
    <property type="match status" value="1"/>
</dbReference>
<keyword evidence="6" id="KW-0175">Coiled coil</keyword>
<gene>
    <name evidence="9" type="ORF">LY60_00231</name>
</gene>
<comment type="caution">
    <text evidence="9">The sequence shown here is derived from an EMBL/GenBank/DDBJ whole genome shotgun (WGS) entry which is preliminary data.</text>
</comment>
<feature type="region of interest" description="Disordered" evidence="7">
    <location>
        <begin position="34"/>
        <end position="54"/>
    </location>
</feature>
<dbReference type="PANTHER" id="PTHR30026">
    <property type="entry name" value="OUTER MEMBRANE PROTEIN TOLC"/>
    <property type="match status" value="1"/>
</dbReference>
<evidence type="ECO:0000256" key="5">
    <source>
        <dbReference type="ARBA" id="ARBA00023237"/>
    </source>
</evidence>
<evidence type="ECO:0000256" key="8">
    <source>
        <dbReference type="SAM" id="SignalP"/>
    </source>
</evidence>
<reference evidence="9 10" key="1">
    <citation type="submission" date="2019-07" db="EMBL/GenBank/DDBJ databases">
        <title>Genomic Encyclopedia of Type Strains, Phase I: the one thousand microbial genomes (KMG-I) project.</title>
        <authorList>
            <person name="Kyrpides N."/>
        </authorList>
    </citation>
    <scope>NUCLEOTIDE SEQUENCE [LARGE SCALE GENOMIC DNA]</scope>
    <source>
        <strain evidence="9 10">DSM 13558</strain>
    </source>
</reference>
<evidence type="ECO:0000313" key="10">
    <source>
        <dbReference type="Proteomes" id="UP000315343"/>
    </source>
</evidence>
<keyword evidence="3" id="KW-0812">Transmembrane</keyword>
<evidence type="ECO:0000313" key="9">
    <source>
        <dbReference type="EMBL" id="TWH83620.1"/>
    </source>
</evidence>
<dbReference type="GO" id="GO:0015288">
    <property type="term" value="F:porin activity"/>
    <property type="evidence" value="ECO:0007669"/>
    <property type="project" value="TreeGrafter"/>
</dbReference>
<evidence type="ECO:0000256" key="2">
    <source>
        <dbReference type="ARBA" id="ARBA00022452"/>
    </source>
</evidence>
<feature type="chain" id="PRO_5021972071" evidence="8">
    <location>
        <begin position="26"/>
        <end position="552"/>
    </location>
</feature>
<dbReference type="EMBL" id="VLKH01000001">
    <property type="protein sequence ID" value="TWH83620.1"/>
    <property type="molecule type" value="Genomic_DNA"/>
</dbReference>
<dbReference type="InterPro" id="IPR051906">
    <property type="entry name" value="TolC-like"/>
</dbReference>
<dbReference type="OrthoDB" id="1806048at2"/>
<keyword evidence="5" id="KW-0998">Cell outer membrane</keyword>
<dbReference type="Gene3D" id="1.20.1600.10">
    <property type="entry name" value="Outer membrane efflux proteins (OEP)"/>
    <property type="match status" value="1"/>
</dbReference>
<evidence type="ECO:0000256" key="7">
    <source>
        <dbReference type="SAM" id="MobiDB-lite"/>
    </source>
</evidence>
<keyword evidence="10" id="KW-1185">Reference proteome</keyword>
<dbReference type="Proteomes" id="UP000315343">
    <property type="component" value="Unassembled WGS sequence"/>
</dbReference>
<name>A0A562JKE7_9FIRM</name>
<feature type="coiled-coil region" evidence="6">
    <location>
        <begin position="93"/>
        <end position="134"/>
    </location>
</feature>
<dbReference type="GO" id="GO:0015562">
    <property type="term" value="F:efflux transmembrane transporter activity"/>
    <property type="evidence" value="ECO:0007669"/>
    <property type="project" value="InterPro"/>
</dbReference>
<dbReference type="AlphaFoldDB" id="A0A562JKE7"/>
<dbReference type="GO" id="GO:0009279">
    <property type="term" value="C:cell outer membrane"/>
    <property type="evidence" value="ECO:0007669"/>
    <property type="project" value="UniProtKB-SubCell"/>
</dbReference>
<feature type="signal peptide" evidence="8">
    <location>
        <begin position="1"/>
        <end position="25"/>
    </location>
</feature>
<feature type="coiled-coil region" evidence="6">
    <location>
        <begin position="206"/>
        <end position="237"/>
    </location>
</feature>
<evidence type="ECO:0000256" key="1">
    <source>
        <dbReference type="ARBA" id="ARBA00004442"/>
    </source>
</evidence>
<dbReference type="RefSeq" id="WP_145078808.1">
    <property type="nucleotide sequence ID" value="NZ_VLKH01000001.1"/>
</dbReference>
<organism evidence="9 10">
    <name type="scientific">Sedimentibacter saalensis</name>
    <dbReference type="NCBI Taxonomy" id="130788"/>
    <lineage>
        <taxon>Bacteria</taxon>
        <taxon>Bacillati</taxon>
        <taxon>Bacillota</taxon>
        <taxon>Tissierellia</taxon>
        <taxon>Sedimentibacter</taxon>
    </lineage>
</organism>
<evidence type="ECO:0000256" key="3">
    <source>
        <dbReference type="ARBA" id="ARBA00022692"/>
    </source>
</evidence>
<dbReference type="PANTHER" id="PTHR30026:SF20">
    <property type="entry name" value="OUTER MEMBRANE PROTEIN TOLC"/>
    <property type="match status" value="1"/>
</dbReference>
<protein>
    <submittedName>
        <fullName evidence="9">Outer membrane efflux protein</fullName>
    </submittedName>
</protein>
<proteinExistence type="predicted"/>
<sequence length="552" mass="60652">MNIKRITACTCASAILLFAICPVYADTTSKDEPTAAPYSLEPEGALNSSSSEKAKETMNLTVDTAVKYGLENNKSIDMLENKIQLAIISESNAKKNSSDLKKAKDTLKEAMDKLDDAEEQIDSAQGQVDQAESLLSKGIAPISIPLSDSHGNPINDGNGNQIVIPAGSNILDTLIGIGIPSETANGMFSLIKQGIEAELSSNQSKIDENSIAVKEAKSTLEAKKEEFKDILKDTSEKLDAKIDYGSLVSLDAVDAGKLMITMAGVNLDVTRYAKNIYKNQIAMLIQKNYYDALYARKVYELKKVAMERGEKQYNMVKLSYDNGMKAKDDLLLSKMYYDSTIISCRLAEADYKNALVKLKENMNLNMDTEITLQDSMFDKVTEENLSDGLKSGLTNRIEIQKALGQLKIYELNEEILNSRAEYKANRNGIKEAKLLTEGARLQLDKAKTTVTSEINQSYETMTAAGDMLLASTELVANAEEVVRIANLKYEQGFGAENALLKQMNLQESSGTIIELIAAQEKLSEVEAQVAQISYGYTMAKIKYQNDAGIIIH</sequence>
<evidence type="ECO:0000256" key="6">
    <source>
        <dbReference type="SAM" id="Coils"/>
    </source>
</evidence>
<evidence type="ECO:0000256" key="4">
    <source>
        <dbReference type="ARBA" id="ARBA00023136"/>
    </source>
</evidence>
<accession>A0A562JKE7</accession>